<keyword evidence="5" id="KW-0521">NADP</keyword>
<evidence type="ECO:0000256" key="6">
    <source>
        <dbReference type="ARBA" id="ARBA00023002"/>
    </source>
</evidence>
<evidence type="ECO:0000256" key="11">
    <source>
        <dbReference type="SAM" id="Phobius"/>
    </source>
</evidence>
<dbReference type="EMBL" id="GCZO01300665">
    <property type="protein sequence ID" value="JAI17736.1"/>
    <property type="molecule type" value="Transcribed_RNA"/>
</dbReference>
<dbReference type="PANTHER" id="PTHR47944:SF18">
    <property type="entry name" value="FLAVONOID 3'-MONOOXYGENASE"/>
    <property type="match status" value="1"/>
</dbReference>
<keyword evidence="7 9" id="KW-0408">Iron</keyword>
<dbReference type="PANTHER" id="PTHR47944">
    <property type="entry name" value="CYTOCHROME P450 98A9"/>
    <property type="match status" value="1"/>
</dbReference>
<keyword evidence="11" id="KW-0812">Transmembrane</keyword>
<dbReference type="GO" id="GO:0020037">
    <property type="term" value="F:heme binding"/>
    <property type="evidence" value="ECO:0007669"/>
    <property type="project" value="InterPro"/>
</dbReference>
<organism evidence="12">
    <name type="scientific">Picea glauca</name>
    <name type="common">White spruce</name>
    <name type="synonym">Pinus glauca</name>
    <dbReference type="NCBI Taxonomy" id="3330"/>
    <lineage>
        <taxon>Eukaryota</taxon>
        <taxon>Viridiplantae</taxon>
        <taxon>Streptophyta</taxon>
        <taxon>Embryophyta</taxon>
        <taxon>Tracheophyta</taxon>
        <taxon>Spermatophyta</taxon>
        <taxon>Pinopsida</taxon>
        <taxon>Pinidae</taxon>
        <taxon>Conifers I</taxon>
        <taxon>Pinales</taxon>
        <taxon>Pinaceae</taxon>
        <taxon>Picea</taxon>
    </lineage>
</organism>
<accession>A0A0K8TU13</accession>
<keyword evidence="8 10" id="KW-0503">Monooxygenase</keyword>
<dbReference type="GO" id="GO:0016705">
    <property type="term" value="F:oxidoreductase activity, acting on paired donors, with incorporation or reduction of molecular oxygen"/>
    <property type="evidence" value="ECO:0007669"/>
    <property type="project" value="InterPro"/>
</dbReference>
<dbReference type="Pfam" id="PF00067">
    <property type="entry name" value="p450"/>
    <property type="match status" value="1"/>
</dbReference>
<feature type="binding site" description="axial binding residue" evidence="9">
    <location>
        <position position="454"/>
    </location>
    <ligand>
        <name>heme</name>
        <dbReference type="ChEBI" id="CHEBI:30413"/>
    </ligand>
    <ligandPart>
        <name>Fe</name>
        <dbReference type="ChEBI" id="CHEBI:18248"/>
    </ligandPart>
</feature>
<evidence type="ECO:0000256" key="5">
    <source>
        <dbReference type="ARBA" id="ARBA00022857"/>
    </source>
</evidence>
<protein>
    <submittedName>
        <fullName evidence="12">Cytochrome P450 CYP75B95</fullName>
    </submittedName>
</protein>
<dbReference type="PROSITE" id="PS00086">
    <property type="entry name" value="CYTOCHROME_P450"/>
    <property type="match status" value="1"/>
</dbReference>
<dbReference type="AlphaFoldDB" id="A0A0K8TU13"/>
<dbReference type="GO" id="GO:0005506">
    <property type="term" value="F:iron ion binding"/>
    <property type="evidence" value="ECO:0007669"/>
    <property type="project" value="InterPro"/>
</dbReference>
<proteinExistence type="inferred from homology"/>
<name>A0A0K8TU13_PICGL</name>
<dbReference type="FunFam" id="1.10.630.10:FF:000011">
    <property type="entry name" value="Cytochrome P450 83B1"/>
    <property type="match status" value="1"/>
</dbReference>
<dbReference type="InterPro" id="IPR036396">
    <property type="entry name" value="Cyt_P450_sf"/>
</dbReference>
<dbReference type="InterPro" id="IPR017972">
    <property type="entry name" value="Cyt_P450_CS"/>
</dbReference>
<dbReference type="PRINTS" id="PR00463">
    <property type="entry name" value="EP450I"/>
</dbReference>
<feature type="transmembrane region" description="Helical" evidence="11">
    <location>
        <begin position="12"/>
        <end position="34"/>
    </location>
</feature>
<dbReference type="SUPFAM" id="SSF48264">
    <property type="entry name" value="Cytochrome P450"/>
    <property type="match status" value="1"/>
</dbReference>
<evidence type="ECO:0000313" key="12">
    <source>
        <dbReference type="EMBL" id="JAI17736.1"/>
    </source>
</evidence>
<keyword evidence="11" id="KW-0472">Membrane</keyword>
<dbReference type="Gene3D" id="1.10.630.10">
    <property type="entry name" value="Cytochrome P450"/>
    <property type="match status" value="1"/>
</dbReference>
<evidence type="ECO:0000256" key="4">
    <source>
        <dbReference type="ARBA" id="ARBA00022723"/>
    </source>
</evidence>
<dbReference type="InterPro" id="IPR001128">
    <property type="entry name" value="Cyt_P450"/>
</dbReference>
<sequence>MDASLELLQSSGLSVSLGQALSLILLSIGLICVVKQSLRKRLRLPPGPTGWPLIGSLPLLGNMPHHSLYHLSKQYGPIMYLKLGTTDTVVVSSPKIAEACLKTNDLNFSSRPGSSATKYIGYDNKGIVMAPYGPYWRMLRKICNIHLFAGKALDDLQPVRQAEVGMLLKSIMDHERQEKAVNLGDLLNICTANVLGQIMLSRRVFDSQGSTAGEFRGMVVEQMELAGKFIIGDLVPSLAWMDLQGLRSKMKNLHNRFDEFLSRMIKEHETASCTIGGRADFLSVLWALRNDVDGEGGKLTDTDIKALLLTLFTAGTDTTSSTVEWAIAELIRHPEMMRKCQQEIDSVMRGEQRRVKESDLQKLTYLQAVVKETFRLHPSTPLLLPRLAAEACEIEGYYIPKNARLMVNAWGMQRDPDVWERPLEFDPNRFVGSNVDVRGSDFQVIPFGAGRRICAGMSMGMRMVQLILATLLHSFDLSLPDGQLPEKLDMVEAFGLTMHKAVPLIVVPAARLPLHLYN</sequence>
<evidence type="ECO:0000256" key="1">
    <source>
        <dbReference type="ARBA" id="ARBA00001971"/>
    </source>
</evidence>
<dbReference type="GO" id="GO:0004497">
    <property type="term" value="F:monooxygenase activity"/>
    <property type="evidence" value="ECO:0007669"/>
    <property type="project" value="UniProtKB-KW"/>
</dbReference>
<evidence type="ECO:0000256" key="7">
    <source>
        <dbReference type="ARBA" id="ARBA00023004"/>
    </source>
</evidence>
<comment type="similarity">
    <text evidence="2 10">Belongs to the cytochrome P450 family.</text>
</comment>
<dbReference type="PRINTS" id="PR00385">
    <property type="entry name" value="P450"/>
</dbReference>
<dbReference type="InterPro" id="IPR002401">
    <property type="entry name" value="Cyt_P450_E_grp-I"/>
</dbReference>
<evidence type="ECO:0000256" key="8">
    <source>
        <dbReference type="ARBA" id="ARBA00023033"/>
    </source>
</evidence>
<reference evidence="12" key="1">
    <citation type="journal article" date="2015" name="Plant J.">
        <title>Improved white spruce (Picea glauca) genome assemblies and annotation of large gene families of conifer terpenoid and phenolic defense metabolism.</title>
        <authorList>
            <person name="Warren R.L."/>
            <person name="Keeling C.I."/>
            <person name="Yuen M.M."/>
            <person name="Raymond A."/>
            <person name="Taylor G.A."/>
            <person name="Vandervalk B.P."/>
            <person name="Mohamadi H."/>
            <person name="Paulino D."/>
            <person name="Chiu R."/>
            <person name="Jackman S.D."/>
            <person name="Robertson G."/>
            <person name="Yang C."/>
            <person name="Hoffmann M."/>
            <person name="Weigel D."/>
            <person name="Nelson D.R."/>
            <person name="Ritland C."/>
            <person name="Isabel N."/>
            <person name="Jaquish B."/>
            <person name="Yanchuk A."/>
            <person name="Bousquet J."/>
            <person name="Jones S.J."/>
            <person name="MacKay J."/>
            <person name="Birol I."/>
            <person name="Bohlmann J."/>
        </authorList>
    </citation>
    <scope>NUCLEOTIDE SEQUENCE</scope>
</reference>
<keyword evidence="3 9" id="KW-0349">Heme</keyword>
<gene>
    <name evidence="12" type="primary">Cytochrome P450 CYP75B95</name>
</gene>
<keyword evidence="4 9" id="KW-0479">Metal-binding</keyword>
<evidence type="ECO:0000256" key="3">
    <source>
        <dbReference type="ARBA" id="ARBA00022617"/>
    </source>
</evidence>
<comment type="cofactor">
    <cofactor evidence="1 9">
        <name>heme</name>
        <dbReference type="ChEBI" id="CHEBI:30413"/>
    </cofactor>
</comment>
<keyword evidence="6 10" id="KW-0560">Oxidoreductase</keyword>
<evidence type="ECO:0000256" key="10">
    <source>
        <dbReference type="RuleBase" id="RU000461"/>
    </source>
</evidence>
<evidence type="ECO:0000256" key="2">
    <source>
        <dbReference type="ARBA" id="ARBA00010617"/>
    </source>
</evidence>
<evidence type="ECO:0000256" key="9">
    <source>
        <dbReference type="PIRSR" id="PIRSR602401-1"/>
    </source>
</evidence>
<keyword evidence="11" id="KW-1133">Transmembrane helix</keyword>